<dbReference type="SUPFAM" id="SSF55781">
    <property type="entry name" value="GAF domain-like"/>
    <property type="match status" value="1"/>
</dbReference>
<dbReference type="Gene3D" id="3.30.450.20">
    <property type="entry name" value="PAS domain"/>
    <property type="match status" value="1"/>
</dbReference>
<dbReference type="OrthoDB" id="9803970at2"/>
<reference evidence="9" key="1">
    <citation type="submission" date="2016-10" db="EMBL/GenBank/DDBJ databases">
        <authorList>
            <person name="Varghese N."/>
            <person name="Submissions S."/>
        </authorList>
    </citation>
    <scope>NUCLEOTIDE SEQUENCE [LARGE SCALE GENOMIC DNA]</scope>
    <source>
        <strain evidence="9">DSM 17038</strain>
    </source>
</reference>
<dbReference type="SMART" id="SM00091">
    <property type="entry name" value="PAS"/>
    <property type="match status" value="1"/>
</dbReference>
<dbReference type="InterPro" id="IPR025944">
    <property type="entry name" value="Sigma_54_int_dom_CS"/>
</dbReference>
<dbReference type="Gene3D" id="1.10.10.60">
    <property type="entry name" value="Homeodomain-like"/>
    <property type="match status" value="1"/>
</dbReference>
<evidence type="ECO:0000256" key="2">
    <source>
        <dbReference type="ARBA" id="ARBA00022840"/>
    </source>
</evidence>
<evidence type="ECO:0000256" key="1">
    <source>
        <dbReference type="ARBA" id="ARBA00022741"/>
    </source>
</evidence>
<dbReference type="PROSITE" id="PS00688">
    <property type="entry name" value="SIGMA54_INTERACT_3"/>
    <property type="match status" value="1"/>
</dbReference>
<dbReference type="InterPro" id="IPR013767">
    <property type="entry name" value="PAS_fold"/>
</dbReference>
<dbReference type="GO" id="GO:0043565">
    <property type="term" value="F:sequence-specific DNA binding"/>
    <property type="evidence" value="ECO:0007669"/>
    <property type="project" value="InterPro"/>
</dbReference>
<keyword evidence="9" id="KW-1185">Reference proteome</keyword>
<dbReference type="InterPro" id="IPR002197">
    <property type="entry name" value="HTH_Fis"/>
</dbReference>
<dbReference type="FunFam" id="3.40.50.300:FF:000006">
    <property type="entry name" value="DNA-binding transcriptional regulator NtrC"/>
    <property type="match status" value="1"/>
</dbReference>
<evidence type="ECO:0000256" key="5">
    <source>
        <dbReference type="ARBA" id="ARBA00023163"/>
    </source>
</evidence>
<evidence type="ECO:0000256" key="4">
    <source>
        <dbReference type="ARBA" id="ARBA00023125"/>
    </source>
</evidence>
<dbReference type="GO" id="GO:0005524">
    <property type="term" value="F:ATP binding"/>
    <property type="evidence" value="ECO:0007669"/>
    <property type="project" value="UniProtKB-KW"/>
</dbReference>
<dbReference type="Pfam" id="PF00158">
    <property type="entry name" value="Sigma54_activat"/>
    <property type="match status" value="1"/>
</dbReference>
<keyword evidence="4" id="KW-0238">DNA-binding</keyword>
<dbReference type="EMBL" id="FOOX01000019">
    <property type="protein sequence ID" value="SFH19310.1"/>
    <property type="molecule type" value="Genomic_DNA"/>
</dbReference>
<dbReference type="InterPro" id="IPR058031">
    <property type="entry name" value="AAA_lid_NorR"/>
</dbReference>
<keyword evidence="2" id="KW-0067">ATP-binding</keyword>
<dbReference type="PROSITE" id="PS00676">
    <property type="entry name" value="SIGMA54_INTERACT_2"/>
    <property type="match status" value="1"/>
</dbReference>
<dbReference type="Pfam" id="PF25601">
    <property type="entry name" value="AAA_lid_14"/>
    <property type="match status" value="1"/>
</dbReference>
<sequence>MLSLMQAKETEQRISAAIAAVLKVEVEIIDADLVRVAGTGKVSSGVGNRLLRGLVNKHVLKTGEPVFINEPGFHSICLSCPLSGTCFYRAYLVYPIKADNKIIGTISLVAFDDEQKKTLTANTETLLDFVGRMAELIASKVVEREMVKEKFVMAGKLEAVVDSVYEGVLAIDDNGVITHFNSSAERLFRLKRKNVVGRHIDEIFENMPLLNVLKEGRGFTSKDYFISTNDKKLHLLVTAKSIRSDEKVAAGVVATFRDFKEAQKLAYQIITTQETLGFDDIIGNSKVIKEVKAKAAKIAGSNSTVLILGESGTGKEVFARAIHAGSTHSHKPFVPINCGAIPENLLESELFGYEEGAFTGARRGGKPGKFELANGGTLFLDEIGNMSLYLQAKLLRILQERQVERVGGTQVIPVDIRVIAATNNDLQEMVQRGRFREDLYYRLSVIPLVIPPLRERREDITLLLDHYRRRFSKLLDKITEGFSEEAMRLCLEYNWPGNIRELINAVEYAINLEEGAYIMPESLPPRIKNDKDKKLQLPKSPLEIRPLEQVEKEAISNALELYGWTEEGKTKAAAALGISRATIYRKISKYHLGEN</sequence>
<dbReference type="Pfam" id="PF01590">
    <property type="entry name" value="GAF"/>
    <property type="match status" value="1"/>
</dbReference>
<dbReference type="PROSITE" id="PS00675">
    <property type="entry name" value="SIGMA54_INTERACT_1"/>
    <property type="match status" value="1"/>
</dbReference>
<evidence type="ECO:0000256" key="3">
    <source>
        <dbReference type="ARBA" id="ARBA00023015"/>
    </source>
</evidence>
<proteinExistence type="predicted"/>
<dbReference type="Pfam" id="PF02954">
    <property type="entry name" value="HTH_8"/>
    <property type="match status" value="1"/>
</dbReference>
<dbReference type="InterPro" id="IPR035965">
    <property type="entry name" value="PAS-like_dom_sf"/>
</dbReference>
<dbReference type="SUPFAM" id="SSF55785">
    <property type="entry name" value="PYP-like sensor domain (PAS domain)"/>
    <property type="match status" value="1"/>
</dbReference>
<keyword evidence="5" id="KW-0804">Transcription</keyword>
<gene>
    <name evidence="8" type="ORF">SAMN05660649_04231</name>
</gene>
<dbReference type="SMART" id="SM00382">
    <property type="entry name" value="AAA"/>
    <property type="match status" value="1"/>
</dbReference>
<feature type="domain" description="Sigma-54 factor interaction" evidence="6">
    <location>
        <begin position="281"/>
        <end position="511"/>
    </location>
</feature>
<keyword evidence="3" id="KW-0805">Transcription regulation</keyword>
<protein>
    <submittedName>
        <fullName evidence="8">PAS domain S-box-containing protein</fullName>
    </submittedName>
</protein>
<dbReference type="InterPro" id="IPR025943">
    <property type="entry name" value="Sigma_54_int_dom_ATP-bd_2"/>
</dbReference>
<dbReference type="InterPro" id="IPR002078">
    <property type="entry name" value="Sigma_54_int"/>
</dbReference>
<organism evidence="8 9">
    <name type="scientific">Desulfotruncus arcticus DSM 17038</name>
    <dbReference type="NCBI Taxonomy" id="1121424"/>
    <lineage>
        <taxon>Bacteria</taxon>
        <taxon>Bacillati</taxon>
        <taxon>Bacillota</taxon>
        <taxon>Clostridia</taxon>
        <taxon>Eubacteriales</taxon>
        <taxon>Desulfallaceae</taxon>
        <taxon>Desulfotruncus</taxon>
    </lineage>
</organism>
<dbReference type="STRING" id="341036.SAMN05660649_04231"/>
<dbReference type="CDD" id="cd00130">
    <property type="entry name" value="PAS"/>
    <property type="match status" value="1"/>
</dbReference>
<dbReference type="GO" id="GO:0006355">
    <property type="term" value="P:regulation of DNA-templated transcription"/>
    <property type="evidence" value="ECO:0007669"/>
    <property type="project" value="InterPro"/>
</dbReference>
<dbReference type="Pfam" id="PF00989">
    <property type="entry name" value="PAS"/>
    <property type="match status" value="1"/>
</dbReference>
<dbReference type="PANTHER" id="PTHR32071:SF57">
    <property type="entry name" value="C4-DICARBOXYLATE TRANSPORT TRANSCRIPTIONAL REGULATORY PROTEIN DCTD"/>
    <property type="match status" value="1"/>
</dbReference>
<evidence type="ECO:0000313" key="9">
    <source>
        <dbReference type="Proteomes" id="UP000199337"/>
    </source>
</evidence>
<dbReference type="CDD" id="cd00009">
    <property type="entry name" value="AAA"/>
    <property type="match status" value="1"/>
</dbReference>
<dbReference type="Gene3D" id="1.10.8.60">
    <property type="match status" value="1"/>
</dbReference>
<dbReference type="InterPro" id="IPR029016">
    <property type="entry name" value="GAF-like_dom_sf"/>
</dbReference>
<evidence type="ECO:0000313" key="8">
    <source>
        <dbReference type="EMBL" id="SFH19310.1"/>
    </source>
</evidence>
<dbReference type="InterPro" id="IPR000014">
    <property type="entry name" value="PAS"/>
</dbReference>
<dbReference type="PROSITE" id="PS50112">
    <property type="entry name" value="PAS"/>
    <property type="match status" value="1"/>
</dbReference>
<dbReference type="NCBIfam" id="TIGR00229">
    <property type="entry name" value="sensory_box"/>
    <property type="match status" value="1"/>
</dbReference>
<dbReference type="InterPro" id="IPR009057">
    <property type="entry name" value="Homeodomain-like_sf"/>
</dbReference>
<name>A0A1I2Y0N4_9FIRM</name>
<dbReference type="Proteomes" id="UP000199337">
    <property type="component" value="Unassembled WGS sequence"/>
</dbReference>
<dbReference type="PANTHER" id="PTHR32071">
    <property type="entry name" value="TRANSCRIPTIONAL REGULATORY PROTEIN"/>
    <property type="match status" value="1"/>
</dbReference>
<dbReference type="PROSITE" id="PS50045">
    <property type="entry name" value="SIGMA54_INTERACT_4"/>
    <property type="match status" value="1"/>
</dbReference>
<accession>A0A1I2Y0N4</accession>
<feature type="domain" description="PAS" evidence="7">
    <location>
        <begin position="153"/>
        <end position="205"/>
    </location>
</feature>
<dbReference type="InterPro" id="IPR025662">
    <property type="entry name" value="Sigma_54_int_dom_ATP-bd_1"/>
</dbReference>
<dbReference type="SUPFAM" id="SSF52540">
    <property type="entry name" value="P-loop containing nucleoside triphosphate hydrolases"/>
    <property type="match status" value="1"/>
</dbReference>
<evidence type="ECO:0000259" key="6">
    <source>
        <dbReference type="PROSITE" id="PS50045"/>
    </source>
</evidence>
<dbReference type="SUPFAM" id="SSF46689">
    <property type="entry name" value="Homeodomain-like"/>
    <property type="match status" value="1"/>
</dbReference>
<keyword evidence="1" id="KW-0547">Nucleotide-binding</keyword>
<dbReference type="InterPro" id="IPR003593">
    <property type="entry name" value="AAA+_ATPase"/>
</dbReference>
<dbReference type="Gene3D" id="3.30.450.40">
    <property type="match status" value="1"/>
</dbReference>
<dbReference type="AlphaFoldDB" id="A0A1I2Y0N4"/>
<dbReference type="InterPro" id="IPR027417">
    <property type="entry name" value="P-loop_NTPase"/>
</dbReference>
<dbReference type="Gene3D" id="3.40.50.300">
    <property type="entry name" value="P-loop containing nucleotide triphosphate hydrolases"/>
    <property type="match status" value="1"/>
</dbReference>
<evidence type="ECO:0000259" key="7">
    <source>
        <dbReference type="PROSITE" id="PS50112"/>
    </source>
</evidence>
<dbReference type="InterPro" id="IPR003018">
    <property type="entry name" value="GAF"/>
</dbReference>